<dbReference type="CDD" id="cd06170">
    <property type="entry name" value="LuxR_C_like"/>
    <property type="match status" value="1"/>
</dbReference>
<dbReference type="Proteomes" id="UP000781958">
    <property type="component" value="Unassembled WGS sequence"/>
</dbReference>
<evidence type="ECO:0000313" key="2">
    <source>
        <dbReference type="EMBL" id="MBP2293375.1"/>
    </source>
</evidence>
<dbReference type="RefSeq" id="WP_209767303.1">
    <property type="nucleotide sequence ID" value="NZ_JAGINP010000010.1"/>
</dbReference>
<dbReference type="InterPro" id="IPR051015">
    <property type="entry name" value="EvgA-like"/>
</dbReference>
<dbReference type="Pfam" id="PF00196">
    <property type="entry name" value="GerE"/>
    <property type="match status" value="1"/>
</dbReference>
<dbReference type="InterPro" id="IPR000792">
    <property type="entry name" value="Tscrpt_reg_LuxR_C"/>
</dbReference>
<dbReference type="Gene3D" id="3.40.50.2300">
    <property type="match status" value="1"/>
</dbReference>
<dbReference type="SMART" id="SM00421">
    <property type="entry name" value="HTH_LUXR"/>
    <property type="match status" value="1"/>
</dbReference>
<reference evidence="2 3" key="1">
    <citation type="submission" date="2021-03" db="EMBL/GenBank/DDBJ databases">
        <title>Genomic Encyclopedia of Type Strains, Phase III (KMG-III): the genomes of soil and plant-associated and newly described type strains.</title>
        <authorList>
            <person name="Whitman W."/>
        </authorList>
    </citation>
    <scope>NUCLEOTIDE SEQUENCE [LARGE SCALE GENOMIC DNA]</scope>
    <source>
        <strain evidence="2 3">IMMIB AFH-6</strain>
    </source>
</reference>
<name>A0ABS4SLI3_9PROT</name>
<dbReference type="InterPro" id="IPR016032">
    <property type="entry name" value="Sig_transdc_resp-reg_C-effctor"/>
</dbReference>
<organism evidence="2 3">
    <name type="scientific">Azospirillum rugosum</name>
    <dbReference type="NCBI Taxonomy" id="416170"/>
    <lineage>
        <taxon>Bacteria</taxon>
        <taxon>Pseudomonadati</taxon>
        <taxon>Pseudomonadota</taxon>
        <taxon>Alphaproteobacteria</taxon>
        <taxon>Rhodospirillales</taxon>
        <taxon>Azospirillaceae</taxon>
        <taxon>Azospirillum</taxon>
    </lineage>
</organism>
<evidence type="ECO:0000259" key="1">
    <source>
        <dbReference type="PROSITE" id="PS50043"/>
    </source>
</evidence>
<accession>A0ABS4SLI3</accession>
<sequence length="262" mass="28371">MTTIWFIHCSQLQRETVSSVLAQRGIGRVYSWETVEAAADQLRAISGSDDSVPRLIVVDLKALRSKAWALKLFSESNAKVVITANELHLYDLRIGLRFEVAGYILYSLAPEAFGLSLRLVLAGERVFPSQLASVLTSGKGHRNSADHGFAVAGPRSGMNGQGAVAADDRNAVLPSLLGFSDLNPLDVQILNHLVDGSTNKQIAISLGLSEEMVKLNLMQIMRKINVRNRTQAALWTVQSGICRGHGGGDQMGVEPIPVRKTA</sequence>
<dbReference type="EMBL" id="JAGINP010000010">
    <property type="protein sequence ID" value="MBP2293375.1"/>
    <property type="molecule type" value="Genomic_DNA"/>
</dbReference>
<gene>
    <name evidence="2" type="ORF">J2851_003158</name>
</gene>
<proteinExistence type="predicted"/>
<evidence type="ECO:0000313" key="3">
    <source>
        <dbReference type="Proteomes" id="UP000781958"/>
    </source>
</evidence>
<dbReference type="PROSITE" id="PS50043">
    <property type="entry name" value="HTH_LUXR_2"/>
    <property type="match status" value="1"/>
</dbReference>
<feature type="domain" description="HTH luxR-type" evidence="1">
    <location>
        <begin position="178"/>
        <end position="240"/>
    </location>
</feature>
<protein>
    <submittedName>
        <fullName evidence="2">Two-component system nitrate/nitrite response regulator NarL</fullName>
    </submittedName>
</protein>
<keyword evidence="3" id="KW-1185">Reference proteome</keyword>
<comment type="caution">
    <text evidence="2">The sequence shown here is derived from an EMBL/GenBank/DDBJ whole genome shotgun (WGS) entry which is preliminary data.</text>
</comment>
<dbReference type="PANTHER" id="PTHR45566:SF1">
    <property type="entry name" value="HTH-TYPE TRANSCRIPTIONAL REGULATOR YHJB-RELATED"/>
    <property type="match status" value="1"/>
</dbReference>
<dbReference type="PANTHER" id="PTHR45566">
    <property type="entry name" value="HTH-TYPE TRANSCRIPTIONAL REGULATOR YHJB-RELATED"/>
    <property type="match status" value="1"/>
</dbReference>
<dbReference type="SUPFAM" id="SSF46894">
    <property type="entry name" value="C-terminal effector domain of the bipartite response regulators"/>
    <property type="match status" value="1"/>
</dbReference>